<keyword evidence="1" id="KW-1133">Transmembrane helix</keyword>
<organism evidence="2 3">
    <name type="scientific">Mycolicibacterium llatzerense</name>
    <dbReference type="NCBI Taxonomy" id="280871"/>
    <lineage>
        <taxon>Bacteria</taxon>
        <taxon>Bacillati</taxon>
        <taxon>Actinomycetota</taxon>
        <taxon>Actinomycetes</taxon>
        <taxon>Mycobacteriales</taxon>
        <taxon>Mycobacteriaceae</taxon>
        <taxon>Mycolicibacterium</taxon>
    </lineage>
</organism>
<keyword evidence="1" id="KW-0812">Transmembrane</keyword>
<dbReference type="Proteomes" id="UP000032221">
    <property type="component" value="Unassembled WGS sequence"/>
</dbReference>
<dbReference type="EMBL" id="JXST01000024">
    <property type="protein sequence ID" value="KIU15665.1"/>
    <property type="molecule type" value="Genomic_DNA"/>
</dbReference>
<accession>A0A0D1L448</accession>
<proteinExistence type="predicted"/>
<sequence length="94" mass="10118">MSYEHESALDPRTEQTVDPRYLLGGYVLGLVAMSLAPVIYFWLFAPAGALLVAAVAVLVATVRPRFDDVARGAYFAALFGLAATLVLFFVGAQH</sequence>
<keyword evidence="1" id="KW-0472">Membrane</keyword>
<dbReference type="STRING" id="280871.TL10_17365"/>
<dbReference type="AlphaFoldDB" id="A0A0D1L448"/>
<reference evidence="2 3" key="1">
    <citation type="submission" date="2015-01" db="EMBL/GenBank/DDBJ databases">
        <title>Genome sequence of Mycobacterium llatzerense and Mycobacterium immunogenum recovered from brain abscess.</title>
        <authorList>
            <person name="Greninger A.L."/>
            <person name="Langelier C."/>
            <person name="Cunningham G."/>
            <person name="Chiu C.Y."/>
            <person name="Miller S."/>
        </authorList>
    </citation>
    <scope>NUCLEOTIDE SEQUENCE [LARGE SCALE GENOMIC DNA]</scope>
    <source>
        <strain evidence="2 3">CLUC14</strain>
    </source>
</reference>
<evidence type="ECO:0000256" key="1">
    <source>
        <dbReference type="SAM" id="Phobius"/>
    </source>
</evidence>
<feature type="transmembrane region" description="Helical" evidence="1">
    <location>
        <begin position="49"/>
        <end position="66"/>
    </location>
</feature>
<protein>
    <submittedName>
        <fullName evidence="2">Uncharacterized protein</fullName>
    </submittedName>
</protein>
<comment type="caution">
    <text evidence="2">The sequence shown here is derived from an EMBL/GenBank/DDBJ whole genome shotgun (WGS) entry which is preliminary data.</text>
</comment>
<name>A0A0D1L448_9MYCO</name>
<dbReference type="RefSeq" id="WP_043986584.1">
    <property type="nucleotide sequence ID" value="NZ_JXST01000024.1"/>
</dbReference>
<feature type="transmembrane region" description="Helical" evidence="1">
    <location>
        <begin position="73"/>
        <end position="92"/>
    </location>
</feature>
<keyword evidence="3" id="KW-1185">Reference proteome</keyword>
<evidence type="ECO:0000313" key="2">
    <source>
        <dbReference type="EMBL" id="KIU15665.1"/>
    </source>
</evidence>
<dbReference type="PATRIC" id="fig|280871.6.peg.3595"/>
<evidence type="ECO:0000313" key="3">
    <source>
        <dbReference type="Proteomes" id="UP000032221"/>
    </source>
</evidence>
<gene>
    <name evidence="2" type="ORF">TL10_17365</name>
</gene>